<evidence type="ECO:0000313" key="3">
    <source>
        <dbReference type="Proteomes" id="UP001157017"/>
    </source>
</evidence>
<dbReference type="Proteomes" id="UP001157017">
    <property type="component" value="Unassembled WGS sequence"/>
</dbReference>
<feature type="compositionally biased region" description="Low complexity" evidence="1">
    <location>
        <begin position="90"/>
        <end position="107"/>
    </location>
</feature>
<keyword evidence="3" id="KW-1185">Reference proteome</keyword>
<comment type="caution">
    <text evidence="2">The sequence shown here is derived from an EMBL/GenBank/DDBJ whole genome shotgun (WGS) entry which is preliminary data.</text>
</comment>
<evidence type="ECO:0000256" key="1">
    <source>
        <dbReference type="SAM" id="MobiDB-lite"/>
    </source>
</evidence>
<gene>
    <name evidence="2" type="ORF">GCM10025868_01780</name>
</gene>
<feature type="region of interest" description="Disordered" evidence="1">
    <location>
        <begin position="76"/>
        <end position="107"/>
    </location>
</feature>
<accession>A0ABQ6J9T9</accession>
<dbReference type="EMBL" id="BSUZ01000001">
    <property type="protein sequence ID" value="GMA84928.1"/>
    <property type="molecule type" value="Genomic_DNA"/>
</dbReference>
<protein>
    <submittedName>
        <fullName evidence="2">Uncharacterized protein</fullName>
    </submittedName>
</protein>
<evidence type="ECO:0000313" key="2">
    <source>
        <dbReference type="EMBL" id="GMA84928.1"/>
    </source>
</evidence>
<feature type="compositionally biased region" description="Basic and acidic residues" evidence="1">
    <location>
        <begin position="80"/>
        <end position="89"/>
    </location>
</feature>
<sequence>MKPGGISSTWWVTSTRAGASTSSARLAEAAHEVLAAAEVEAGGGFVEQHELGVGHQRAGDLHPLALALAQRAEGAVGQVRDAERVEQRPARAWSRSSYASRQRPVTP</sequence>
<name>A0ABQ6J9T9_9ACTN</name>
<reference evidence="3" key="1">
    <citation type="journal article" date="2019" name="Int. J. Syst. Evol. Microbiol.">
        <title>The Global Catalogue of Microorganisms (GCM) 10K type strain sequencing project: providing services to taxonomists for standard genome sequencing and annotation.</title>
        <authorList>
            <consortium name="The Broad Institute Genomics Platform"/>
            <consortium name="The Broad Institute Genome Sequencing Center for Infectious Disease"/>
            <person name="Wu L."/>
            <person name="Ma J."/>
        </authorList>
    </citation>
    <scope>NUCLEOTIDE SEQUENCE [LARGE SCALE GENOMIC DNA]</scope>
    <source>
        <strain evidence="3">NBRC 108730</strain>
    </source>
</reference>
<organism evidence="2 3">
    <name type="scientific">Angustibacter aerolatus</name>
    <dbReference type="NCBI Taxonomy" id="1162965"/>
    <lineage>
        <taxon>Bacteria</taxon>
        <taxon>Bacillati</taxon>
        <taxon>Actinomycetota</taxon>
        <taxon>Actinomycetes</taxon>
        <taxon>Kineosporiales</taxon>
        <taxon>Kineosporiaceae</taxon>
    </lineage>
</organism>
<proteinExistence type="predicted"/>